<organism evidence="1">
    <name type="scientific">gut metagenome</name>
    <dbReference type="NCBI Taxonomy" id="749906"/>
    <lineage>
        <taxon>unclassified sequences</taxon>
        <taxon>metagenomes</taxon>
        <taxon>organismal metagenomes</taxon>
    </lineage>
</organism>
<reference evidence="1" key="1">
    <citation type="journal article" date="2012" name="PLoS ONE">
        <title>Gene sets for utilization of primary and secondary nutrition supplies in the distal gut of endangered iberian lynx.</title>
        <authorList>
            <person name="Alcaide M."/>
            <person name="Messina E."/>
            <person name="Richter M."/>
            <person name="Bargiela R."/>
            <person name="Peplies J."/>
            <person name="Huws S.A."/>
            <person name="Newbold C.J."/>
            <person name="Golyshin P.N."/>
            <person name="Simon M.A."/>
            <person name="Lopez G."/>
            <person name="Yakimov M.M."/>
            <person name="Ferrer M."/>
        </authorList>
    </citation>
    <scope>NUCLEOTIDE SEQUENCE</scope>
</reference>
<name>J9BQB6_9ZZZZ</name>
<feature type="non-terminal residue" evidence="1">
    <location>
        <position position="24"/>
    </location>
</feature>
<proteinExistence type="predicted"/>
<dbReference type="AlphaFoldDB" id="J9BQB6"/>
<sequence length="24" mass="2978">MVIVREVIDELLAFPYDETWTKYF</sequence>
<accession>J9BQB6</accession>
<comment type="caution">
    <text evidence="1">The sequence shown here is derived from an EMBL/GenBank/DDBJ whole genome shotgun (WGS) entry which is preliminary data.</text>
</comment>
<dbReference type="EMBL" id="AMCI01009264">
    <property type="protein sequence ID" value="EJW89775.1"/>
    <property type="molecule type" value="Genomic_DNA"/>
</dbReference>
<gene>
    <name evidence="1" type="ORF">EVA_22118</name>
</gene>
<evidence type="ECO:0000313" key="1">
    <source>
        <dbReference type="EMBL" id="EJW89775.1"/>
    </source>
</evidence>
<protein>
    <submittedName>
        <fullName evidence="1">Uncharacterized protein</fullName>
    </submittedName>
</protein>